<accession>A0AAU8LP02</accession>
<evidence type="ECO:0000256" key="1">
    <source>
        <dbReference type="ARBA" id="ARBA00022741"/>
    </source>
</evidence>
<protein>
    <submittedName>
        <fullName evidence="5">5-oxoprolinase subunit PxpB</fullName>
        <ecNumber evidence="5">3.5.2.9</ecNumber>
    </submittedName>
</protein>
<feature type="domain" description="Carboxyltransferase" evidence="4">
    <location>
        <begin position="37"/>
        <end position="250"/>
    </location>
</feature>
<keyword evidence="2 5" id="KW-0378">Hydrolase</keyword>
<dbReference type="InterPro" id="IPR003833">
    <property type="entry name" value="CT_C_D"/>
</dbReference>
<keyword evidence="1" id="KW-0547">Nucleotide-binding</keyword>
<dbReference type="Gene3D" id="2.40.100.10">
    <property type="entry name" value="Cyclophilin-like"/>
    <property type="match status" value="1"/>
</dbReference>
<dbReference type="Gene3D" id="3.30.1360.40">
    <property type="match status" value="1"/>
</dbReference>
<reference evidence="5" key="1">
    <citation type="journal article" date="2014" name="Genome Announc.">
        <title>Draft Genome Sequences of a Phylogenetically Diverse Suite of Pseudomonas syringae Strains from Multiple Source Populations.</title>
        <authorList>
            <person name="Baltrus D.A."/>
            <person name="Yourstone S."/>
            <person name="Lind A."/>
            <person name="Guilbaud C."/>
            <person name="Sands D.C."/>
            <person name="Jones C.D."/>
            <person name="Morris C.E."/>
            <person name="Dangl J.L."/>
        </authorList>
    </citation>
    <scope>NUCLEOTIDE SEQUENCE</scope>
    <source>
        <strain evidence="5">CC1417</strain>
    </source>
</reference>
<organism evidence="5">
    <name type="scientific">Pseudomonas syringae CC1417</name>
    <dbReference type="NCBI Taxonomy" id="1357272"/>
    <lineage>
        <taxon>Bacteria</taxon>
        <taxon>Pseudomonadati</taxon>
        <taxon>Pseudomonadota</taxon>
        <taxon>Gammaproteobacteria</taxon>
        <taxon>Pseudomonadales</taxon>
        <taxon>Pseudomonadaceae</taxon>
        <taxon>Pseudomonas</taxon>
        <taxon>Pseudomonas syringae</taxon>
    </lineage>
</organism>
<dbReference type="SMART" id="SM00796">
    <property type="entry name" value="AHS1"/>
    <property type="match status" value="1"/>
</dbReference>
<evidence type="ECO:0000256" key="3">
    <source>
        <dbReference type="ARBA" id="ARBA00022840"/>
    </source>
</evidence>
<proteinExistence type="predicted"/>
<dbReference type="RefSeq" id="WP_235201108.1">
    <property type="nucleotide sequence ID" value="NZ_CP159362.1"/>
</dbReference>
<keyword evidence="3" id="KW-0067">ATP-binding</keyword>
<evidence type="ECO:0000313" key="5">
    <source>
        <dbReference type="EMBL" id="XCN70300.1"/>
    </source>
</evidence>
<dbReference type="GO" id="GO:0017168">
    <property type="term" value="F:5-oxoprolinase (ATP-hydrolyzing) activity"/>
    <property type="evidence" value="ECO:0007669"/>
    <property type="project" value="UniProtKB-EC"/>
</dbReference>
<dbReference type="GO" id="GO:0005524">
    <property type="term" value="F:ATP binding"/>
    <property type="evidence" value="ECO:0007669"/>
    <property type="project" value="UniProtKB-KW"/>
</dbReference>
<dbReference type="SUPFAM" id="SSF50891">
    <property type="entry name" value="Cyclophilin-like"/>
    <property type="match status" value="1"/>
</dbReference>
<reference evidence="5" key="2">
    <citation type="submission" date="2024-07" db="EMBL/GenBank/DDBJ databases">
        <title>A complete genome sequence for Pseudomonas syringae CC1417.</title>
        <authorList>
            <person name="Baltrus D.A."/>
        </authorList>
    </citation>
    <scope>NUCLEOTIDE SEQUENCE</scope>
    <source>
        <strain evidence="5">CC1417</strain>
    </source>
</reference>
<evidence type="ECO:0000259" key="4">
    <source>
        <dbReference type="SMART" id="SM00796"/>
    </source>
</evidence>
<dbReference type="Pfam" id="PF02682">
    <property type="entry name" value="CT_C_D"/>
    <property type="match status" value="1"/>
</dbReference>
<sequence>MLTPCRMRIETTMSDHSADSPPTQAVAHHPDETLAPFQFEPCGDRCVILVFGSVFSLDLNRQAASVGSRLRDLAAQGLLPGVTDVVSAMVTVGVHYAPERVATLHPDVSPYASMCTLITLGLKASQHSDGQNGSFIEIPVCYAPQYAPDLEDIARACLITVDEVIAAHTAQSLDVLMVGFAPGHPYLGMHDSALSLPRKATPRVRVPQGSVGIANRQSVIYPADLPGGWNLIGRTPLQLFSPAAQPPCLLKGGDKVRFVPITHHEFERLSRGNSK</sequence>
<dbReference type="InterPro" id="IPR010016">
    <property type="entry name" value="PxpB"/>
</dbReference>
<gene>
    <name evidence="5" type="primary">pxpB</name>
    <name evidence="5" type="ORF">N011_23855</name>
</gene>
<dbReference type="EC" id="3.5.2.9" evidence="5"/>
<evidence type="ECO:0000256" key="2">
    <source>
        <dbReference type="ARBA" id="ARBA00022801"/>
    </source>
</evidence>
<dbReference type="EMBL" id="CP159362">
    <property type="protein sequence ID" value="XCN70300.1"/>
    <property type="molecule type" value="Genomic_DNA"/>
</dbReference>
<dbReference type="SUPFAM" id="SSF160467">
    <property type="entry name" value="PH0987 N-terminal domain-like"/>
    <property type="match status" value="1"/>
</dbReference>
<dbReference type="AlphaFoldDB" id="A0AAU8LP02"/>
<dbReference type="InterPro" id="IPR029000">
    <property type="entry name" value="Cyclophilin-like_dom_sf"/>
</dbReference>
<name>A0AAU8LP02_PSESX</name>
<dbReference type="NCBIfam" id="TIGR00370">
    <property type="entry name" value="5-oxoprolinase subunit PxpB"/>
    <property type="match status" value="1"/>
</dbReference>
<dbReference type="PANTHER" id="PTHR34698:SF2">
    <property type="entry name" value="5-OXOPROLINASE SUBUNIT B"/>
    <property type="match status" value="1"/>
</dbReference>
<dbReference type="PANTHER" id="PTHR34698">
    <property type="entry name" value="5-OXOPROLINASE SUBUNIT B"/>
    <property type="match status" value="1"/>
</dbReference>